<name>A0AAN9F7A3_CROPI</name>
<sequence>MCYVSPKFHFRIVSTRKILILVSLGEFGSGSSPGSGQVFGLIERLQKYLQITHQYRLHIAGIRTRDLSQPRTQSLQTQPTGRGLIVSYLTLVPATYLISLSLSLSLSLFGL</sequence>
<keyword evidence="1" id="KW-0472">Membrane</keyword>
<gene>
    <name evidence="2" type="ORF">RIF29_23172</name>
</gene>
<keyword evidence="3" id="KW-1185">Reference proteome</keyword>
<dbReference type="AlphaFoldDB" id="A0AAN9F7A3"/>
<feature type="transmembrane region" description="Helical" evidence="1">
    <location>
        <begin position="85"/>
        <end position="109"/>
    </location>
</feature>
<keyword evidence="1" id="KW-1133">Transmembrane helix</keyword>
<reference evidence="2 3" key="1">
    <citation type="submission" date="2024-01" db="EMBL/GenBank/DDBJ databases">
        <title>The genomes of 5 underutilized Papilionoideae crops provide insights into root nodulation and disease resistanc.</title>
        <authorList>
            <person name="Yuan L."/>
        </authorList>
    </citation>
    <scope>NUCLEOTIDE SEQUENCE [LARGE SCALE GENOMIC DNA]</scope>
    <source>
        <strain evidence="2">ZHUSHIDOU_FW_LH</strain>
        <tissue evidence="2">Leaf</tissue>
    </source>
</reference>
<accession>A0AAN9F7A3</accession>
<dbReference type="EMBL" id="JAYWIO010000004">
    <property type="protein sequence ID" value="KAK7270201.1"/>
    <property type="molecule type" value="Genomic_DNA"/>
</dbReference>
<dbReference type="Proteomes" id="UP001372338">
    <property type="component" value="Unassembled WGS sequence"/>
</dbReference>
<proteinExistence type="predicted"/>
<comment type="caution">
    <text evidence="2">The sequence shown here is derived from an EMBL/GenBank/DDBJ whole genome shotgun (WGS) entry which is preliminary data.</text>
</comment>
<keyword evidence="1" id="KW-0812">Transmembrane</keyword>
<evidence type="ECO:0000256" key="1">
    <source>
        <dbReference type="SAM" id="Phobius"/>
    </source>
</evidence>
<evidence type="ECO:0000313" key="3">
    <source>
        <dbReference type="Proteomes" id="UP001372338"/>
    </source>
</evidence>
<protein>
    <submittedName>
        <fullName evidence="2">Uncharacterized protein</fullName>
    </submittedName>
</protein>
<evidence type="ECO:0000313" key="2">
    <source>
        <dbReference type="EMBL" id="KAK7270201.1"/>
    </source>
</evidence>
<organism evidence="2 3">
    <name type="scientific">Crotalaria pallida</name>
    <name type="common">Smooth rattlebox</name>
    <name type="synonym">Crotalaria striata</name>
    <dbReference type="NCBI Taxonomy" id="3830"/>
    <lineage>
        <taxon>Eukaryota</taxon>
        <taxon>Viridiplantae</taxon>
        <taxon>Streptophyta</taxon>
        <taxon>Embryophyta</taxon>
        <taxon>Tracheophyta</taxon>
        <taxon>Spermatophyta</taxon>
        <taxon>Magnoliopsida</taxon>
        <taxon>eudicotyledons</taxon>
        <taxon>Gunneridae</taxon>
        <taxon>Pentapetalae</taxon>
        <taxon>rosids</taxon>
        <taxon>fabids</taxon>
        <taxon>Fabales</taxon>
        <taxon>Fabaceae</taxon>
        <taxon>Papilionoideae</taxon>
        <taxon>50 kb inversion clade</taxon>
        <taxon>genistoids sensu lato</taxon>
        <taxon>core genistoids</taxon>
        <taxon>Crotalarieae</taxon>
        <taxon>Crotalaria</taxon>
    </lineage>
</organism>